<feature type="binding site" evidence="13">
    <location>
        <begin position="81"/>
        <end position="85"/>
    </location>
    <ligand>
        <name>GTP</name>
        <dbReference type="ChEBI" id="CHEBI:37565"/>
    </ligand>
</feature>
<comment type="subunit">
    <text evidence="11">Monomer. Heterotetramer composed of two EF-Ts.EF-Tu dimer complexes.</text>
</comment>
<dbReference type="InterPro" id="IPR004160">
    <property type="entry name" value="Transl_elong_EFTu/EF1A_C"/>
</dbReference>
<dbReference type="PRINTS" id="PR00315">
    <property type="entry name" value="ELONGATNFCT"/>
</dbReference>
<evidence type="ECO:0000256" key="9">
    <source>
        <dbReference type="ARBA" id="ARBA00029554"/>
    </source>
</evidence>
<dbReference type="RefSeq" id="WP_165328198.1">
    <property type="nucleotide sequence ID" value="NZ_CP049109.1"/>
</dbReference>
<dbReference type="FunFam" id="2.40.30.10:FF:000001">
    <property type="entry name" value="Elongation factor Tu"/>
    <property type="match status" value="1"/>
</dbReference>
<dbReference type="InterPro" id="IPR009000">
    <property type="entry name" value="Transl_B-barrel_sf"/>
</dbReference>
<sequence>MAKAKFERSKPHLNIGTIGHVDHGKTSLTAAITKVLAETGGGTAVDFANIDKAPEERERGITISTAHVEYETEKRHYAHVDCPGHADYVKNMITGAAQMDGAILVVSAADGPMPQTREHILLARQVGVPAMVVFLNKVDQVDDEELLELVELEVRELLSSYEFPGDDIPIVKGSALAALEDSNEEIGKKAVLELMQQVDDYIPEPERPLDKPFMMPIEDVFSISGRGTVVTGRVETGIIKVNEEVEIVGIQEQVRKTVVTGVEMFRKLLDQGQAGDNVGALLRGVARDEVERGQVLAKPGSITPHTEFKSEVYVLSKDEGGRHTPFFGNYRPQFYFRTTDVTGTIELPEGTEMVMPGDNVALGVKLIAPIAMDVGQRFTIREGGRTVGAGVVSEIAK</sequence>
<evidence type="ECO:0000313" key="15">
    <source>
        <dbReference type="EMBL" id="QIG81272.1"/>
    </source>
</evidence>
<comment type="catalytic activity">
    <reaction evidence="13">
        <text>GTP + H2O = GDP + phosphate + H(+)</text>
        <dbReference type="Rhea" id="RHEA:19669"/>
        <dbReference type="ChEBI" id="CHEBI:15377"/>
        <dbReference type="ChEBI" id="CHEBI:15378"/>
        <dbReference type="ChEBI" id="CHEBI:37565"/>
        <dbReference type="ChEBI" id="CHEBI:43474"/>
        <dbReference type="ChEBI" id="CHEBI:58189"/>
        <dbReference type="EC" id="3.6.5.3"/>
    </reaction>
</comment>
<dbReference type="HAMAP" id="MF_00118_B">
    <property type="entry name" value="EF_Tu_B"/>
    <property type="match status" value="1"/>
</dbReference>
<dbReference type="InterPro" id="IPR000795">
    <property type="entry name" value="T_Tr_GTP-bd_dom"/>
</dbReference>
<dbReference type="Pfam" id="PF03143">
    <property type="entry name" value="GTP_EFTU_D3"/>
    <property type="match status" value="1"/>
</dbReference>
<evidence type="ECO:0000256" key="12">
    <source>
        <dbReference type="ARBA" id="ARBA00064283"/>
    </source>
</evidence>
<evidence type="ECO:0000256" key="3">
    <source>
        <dbReference type="ARBA" id="ARBA00022741"/>
    </source>
</evidence>
<keyword evidence="8 13" id="KW-0342">GTP-binding</keyword>
<dbReference type="PANTHER" id="PTHR43721:SF22">
    <property type="entry name" value="ELONGATION FACTOR TU, MITOCHONDRIAL"/>
    <property type="match status" value="1"/>
</dbReference>
<evidence type="ECO:0000256" key="2">
    <source>
        <dbReference type="ARBA" id="ARBA00022723"/>
    </source>
</evidence>
<dbReference type="Proteomes" id="UP000501568">
    <property type="component" value="Chromosome"/>
</dbReference>
<dbReference type="EMBL" id="CP049109">
    <property type="protein sequence ID" value="QIG81272.1"/>
    <property type="molecule type" value="Genomic_DNA"/>
</dbReference>
<gene>
    <name evidence="13 15" type="primary">tuf</name>
    <name evidence="15" type="ORF">G5C33_16785</name>
</gene>
<organism evidence="15 16">
    <name type="scientific">Stakelama tenebrarum</name>
    <dbReference type="NCBI Taxonomy" id="2711215"/>
    <lineage>
        <taxon>Bacteria</taxon>
        <taxon>Pseudomonadati</taxon>
        <taxon>Pseudomonadota</taxon>
        <taxon>Alphaproteobacteria</taxon>
        <taxon>Sphingomonadales</taxon>
        <taxon>Sphingomonadaceae</taxon>
        <taxon>Stakelama</taxon>
    </lineage>
</organism>
<evidence type="ECO:0000256" key="13">
    <source>
        <dbReference type="HAMAP-Rule" id="MF_00118"/>
    </source>
</evidence>
<feature type="binding site" evidence="13">
    <location>
        <position position="26"/>
    </location>
    <ligand>
        <name>Mg(2+)</name>
        <dbReference type="ChEBI" id="CHEBI:18420"/>
    </ligand>
</feature>
<dbReference type="NCBIfam" id="NF009373">
    <property type="entry name" value="PRK12736.1"/>
    <property type="match status" value="1"/>
</dbReference>
<protein>
    <recommendedName>
        <fullName evidence="9 13">Elongation factor Tu</fullName>
        <shortName evidence="13">EF-Tu</shortName>
        <ecNumber evidence="13">3.6.5.3</ecNumber>
    </recommendedName>
</protein>
<dbReference type="CDD" id="cd03707">
    <property type="entry name" value="EFTU_III"/>
    <property type="match status" value="1"/>
</dbReference>
<comment type="function">
    <text evidence="10">May play an important regulatory role in cell growth and in the bacterial response to nutrient deprivation.</text>
</comment>
<dbReference type="PANTHER" id="PTHR43721">
    <property type="entry name" value="ELONGATION FACTOR TU-RELATED"/>
    <property type="match status" value="1"/>
</dbReference>
<dbReference type="EC" id="3.6.5.3" evidence="13"/>
<keyword evidence="7 13" id="KW-0648">Protein biosynthesis</keyword>
<dbReference type="InterPro" id="IPR050055">
    <property type="entry name" value="EF-Tu_GTPase"/>
</dbReference>
<name>A0A6G6Y8K4_9SPHN</name>
<dbReference type="InterPro" id="IPR033720">
    <property type="entry name" value="EFTU_2"/>
</dbReference>
<keyword evidence="13" id="KW-0963">Cytoplasm</keyword>
<dbReference type="InterPro" id="IPR027417">
    <property type="entry name" value="P-loop_NTPase"/>
</dbReference>
<evidence type="ECO:0000256" key="4">
    <source>
        <dbReference type="ARBA" id="ARBA00022768"/>
    </source>
</evidence>
<dbReference type="InterPro" id="IPR009001">
    <property type="entry name" value="Transl_elong_EF1A/Init_IF2_C"/>
</dbReference>
<dbReference type="GO" id="GO:0003924">
    <property type="term" value="F:GTPase activity"/>
    <property type="evidence" value="ECO:0007669"/>
    <property type="project" value="UniProtKB-UniRule"/>
</dbReference>
<keyword evidence="5 13" id="KW-0378">Hydrolase</keyword>
<keyword evidence="6 13" id="KW-0460">Magnesium</keyword>
<feature type="binding site" evidence="13">
    <location>
        <begin position="136"/>
        <end position="139"/>
    </location>
    <ligand>
        <name>GTP</name>
        <dbReference type="ChEBI" id="CHEBI:37565"/>
    </ligand>
</feature>
<dbReference type="InterPro" id="IPR005225">
    <property type="entry name" value="Small_GTP-bd"/>
</dbReference>
<dbReference type="NCBIfam" id="NF000766">
    <property type="entry name" value="PRK00049.1"/>
    <property type="match status" value="1"/>
</dbReference>
<feature type="binding site" evidence="13">
    <location>
        <begin position="19"/>
        <end position="26"/>
    </location>
    <ligand>
        <name>GTP</name>
        <dbReference type="ChEBI" id="CHEBI:37565"/>
    </ligand>
</feature>
<keyword evidence="16" id="KW-1185">Reference proteome</keyword>
<dbReference type="GO" id="GO:0000287">
    <property type="term" value="F:magnesium ion binding"/>
    <property type="evidence" value="ECO:0007669"/>
    <property type="project" value="UniProtKB-UniRule"/>
</dbReference>
<dbReference type="SUPFAM" id="SSF50465">
    <property type="entry name" value="EF-Tu/eEF-1alpha/eIF2-gamma C-terminal domain"/>
    <property type="match status" value="1"/>
</dbReference>
<comment type="function">
    <text evidence="13">GTP hydrolase that promotes the GTP-dependent binding of aminoacyl-tRNA to the A-site of ribosomes during protein biosynthesis.</text>
</comment>
<evidence type="ECO:0000256" key="6">
    <source>
        <dbReference type="ARBA" id="ARBA00022842"/>
    </source>
</evidence>
<evidence type="ECO:0000256" key="10">
    <source>
        <dbReference type="ARBA" id="ARBA00058140"/>
    </source>
</evidence>
<dbReference type="NCBIfam" id="NF009372">
    <property type="entry name" value="PRK12735.1"/>
    <property type="match status" value="1"/>
</dbReference>
<proteinExistence type="inferred from homology"/>
<dbReference type="NCBIfam" id="TIGR00231">
    <property type="entry name" value="small_GTP"/>
    <property type="match status" value="1"/>
</dbReference>
<dbReference type="Pfam" id="PF03144">
    <property type="entry name" value="GTP_EFTU_D2"/>
    <property type="match status" value="1"/>
</dbReference>
<dbReference type="InterPro" id="IPR041709">
    <property type="entry name" value="EF-Tu_GTP-bd"/>
</dbReference>
<dbReference type="Gene3D" id="2.40.30.10">
    <property type="entry name" value="Translation factors"/>
    <property type="match status" value="2"/>
</dbReference>
<reference evidence="15 16" key="1">
    <citation type="submission" date="2020-02" db="EMBL/GenBank/DDBJ databases">
        <authorList>
            <person name="Zheng R.K."/>
            <person name="Sun C.M."/>
        </authorList>
    </citation>
    <scope>NUCLEOTIDE SEQUENCE [LARGE SCALE GENOMIC DNA]</scope>
    <source>
        <strain evidence="16">zrk23</strain>
    </source>
</reference>
<dbReference type="FunFam" id="3.40.50.300:FF:000003">
    <property type="entry name" value="Elongation factor Tu"/>
    <property type="match status" value="1"/>
</dbReference>
<dbReference type="GO" id="GO:0005829">
    <property type="term" value="C:cytosol"/>
    <property type="evidence" value="ECO:0007669"/>
    <property type="project" value="TreeGrafter"/>
</dbReference>
<comment type="similarity">
    <text evidence="1 13">Belongs to the TRAFAC class translation factor GTPase superfamily. Classic translation factor GTPase family. EF-Tu/EF-1A subfamily.</text>
</comment>
<dbReference type="AlphaFoldDB" id="A0A6G6Y8K4"/>
<dbReference type="PROSITE" id="PS51722">
    <property type="entry name" value="G_TR_2"/>
    <property type="match status" value="1"/>
</dbReference>
<dbReference type="InterPro" id="IPR004541">
    <property type="entry name" value="Transl_elong_EFTu/EF1A_bac/org"/>
</dbReference>
<comment type="subcellular location">
    <subcellularLocation>
        <location evidence="13">Cytoplasm</location>
    </subcellularLocation>
</comment>
<evidence type="ECO:0000256" key="11">
    <source>
        <dbReference type="ARBA" id="ARBA00063778"/>
    </source>
</evidence>
<dbReference type="KEGG" id="spzr:G5C33_16785"/>
<evidence type="ECO:0000313" key="16">
    <source>
        <dbReference type="Proteomes" id="UP000501568"/>
    </source>
</evidence>
<accession>A0A6G6Y8K4</accession>
<dbReference type="CDD" id="cd03697">
    <property type="entry name" value="EFTU_II"/>
    <property type="match status" value="1"/>
</dbReference>
<dbReference type="Pfam" id="PF00009">
    <property type="entry name" value="GTP_EFTU"/>
    <property type="match status" value="1"/>
</dbReference>
<evidence type="ECO:0000256" key="1">
    <source>
        <dbReference type="ARBA" id="ARBA00007249"/>
    </source>
</evidence>
<dbReference type="GO" id="GO:0003746">
    <property type="term" value="F:translation elongation factor activity"/>
    <property type="evidence" value="ECO:0007669"/>
    <property type="project" value="UniProtKB-UniRule"/>
</dbReference>
<dbReference type="NCBIfam" id="TIGR00485">
    <property type="entry name" value="EF-Tu"/>
    <property type="match status" value="1"/>
</dbReference>
<dbReference type="PROSITE" id="PS00301">
    <property type="entry name" value="G_TR_1"/>
    <property type="match status" value="1"/>
</dbReference>
<dbReference type="GO" id="GO:0005525">
    <property type="term" value="F:GTP binding"/>
    <property type="evidence" value="ECO:0007669"/>
    <property type="project" value="UniProtKB-UniRule"/>
</dbReference>
<evidence type="ECO:0000256" key="7">
    <source>
        <dbReference type="ARBA" id="ARBA00022917"/>
    </source>
</evidence>
<keyword evidence="2 13" id="KW-0479">Metal-binding</keyword>
<dbReference type="InterPro" id="IPR004161">
    <property type="entry name" value="EFTu-like_2"/>
</dbReference>
<evidence type="ECO:0000256" key="5">
    <source>
        <dbReference type="ARBA" id="ARBA00022801"/>
    </source>
</evidence>
<dbReference type="SUPFAM" id="SSF52540">
    <property type="entry name" value="P-loop containing nucleoside triphosphate hydrolases"/>
    <property type="match status" value="1"/>
</dbReference>
<dbReference type="CDD" id="cd01884">
    <property type="entry name" value="EF_Tu"/>
    <property type="match status" value="1"/>
</dbReference>
<feature type="domain" description="Tr-type G" evidence="14">
    <location>
        <begin position="10"/>
        <end position="206"/>
    </location>
</feature>
<keyword evidence="4 13" id="KW-0251">Elongation factor</keyword>
<dbReference type="InterPro" id="IPR031157">
    <property type="entry name" value="G_TR_CS"/>
</dbReference>
<dbReference type="Gene3D" id="3.40.50.300">
    <property type="entry name" value="P-loop containing nucleotide triphosphate hydrolases"/>
    <property type="match status" value="1"/>
</dbReference>
<dbReference type="SUPFAM" id="SSF50447">
    <property type="entry name" value="Translation proteins"/>
    <property type="match status" value="1"/>
</dbReference>
<evidence type="ECO:0000259" key="14">
    <source>
        <dbReference type="PROSITE" id="PS51722"/>
    </source>
</evidence>
<keyword evidence="3 13" id="KW-0547">Nucleotide-binding</keyword>
<evidence type="ECO:0000256" key="8">
    <source>
        <dbReference type="ARBA" id="ARBA00023134"/>
    </source>
</evidence>
<comment type="subunit">
    <text evidence="12">(Microbial infection) Upon infection by bacteriophage Qbeta, part of the viral RNA-dependent RNA polymerase complex, the other subunits are the viral replicase catalytic subunit (AC P14647), host ribosomal protein S1 and EF-Ts.</text>
</comment>